<dbReference type="GO" id="GO:0005737">
    <property type="term" value="C:cytoplasm"/>
    <property type="evidence" value="ECO:0007669"/>
    <property type="project" value="UniProtKB-SubCell"/>
</dbReference>
<keyword evidence="1 4" id="KW-0963">Cytoplasm</keyword>
<name>A0A1I5RCU1_9BACT</name>
<evidence type="ECO:0000256" key="3">
    <source>
        <dbReference type="ARBA" id="ARBA00023315"/>
    </source>
</evidence>
<keyword evidence="8" id="KW-1185">Reference proteome</keyword>
<comment type="function">
    <text evidence="4">Functions in the N-end rule pathway of protein degradation where it conjugates Leu from its aminoacyl-tRNA to the N-termini of proteins containing an N-terminal aspartate or glutamate.</text>
</comment>
<comment type="catalytic activity">
    <reaction evidence="4">
        <text>N-terminal L-aspartyl-[protein] + L-leucyl-tRNA(Leu) = N-terminal L-leucyl-L-aspartyl-[protein] + tRNA(Leu) + H(+)</text>
        <dbReference type="Rhea" id="RHEA:50420"/>
        <dbReference type="Rhea" id="RHEA-COMP:9613"/>
        <dbReference type="Rhea" id="RHEA-COMP:9622"/>
        <dbReference type="Rhea" id="RHEA-COMP:12669"/>
        <dbReference type="Rhea" id="RHEA-COMP:12674"/>
        <dbReference type="ChEBI" id="CHEBI:15378"/>
        <dbReference type="ChEBI" id="CHEBI:64720"/>
        <dbReference type="ChEBI" id="CHEBI:78442"/>
        <dbReference type="ChEBI" id="CHEBI:78494"/>
        <dbReference type="ChEBI" id="CHEBI:133042"/>
        <dbReference type="EC" id="2.3.2.29"/>
    </reaction>
</comment>
<dbReference type="AlphaFoldDB" id="A0A1I5RCU1"/>
<comment type="catalytic activity">
    <reaction evidence="4">
        <text>N-terminal L-glutamyl-[protein] + L-leucyl-tRNA(Leu) = N-terminal L-leucyl-L-glutamyl-[protein] + tRNA(Leu) + H(+)</text>
        <dbReference type="Rhea" id="RHEA:50412"/>
        <dbReference type="Rhea" id="RHEA-COMP:9613"/>
        <dbReference type="Rhea" id="RHEA-COMP:9622"/>
        <dbReference type="Rhea" id="RHEA-COMP:12664"/>
        <dbReference type="Rhea" id="RHEA-COMP:12668"/>
        <dbReference type="ChEBI" id="CHEBI:15378"/>
        <dbReference type="ChEBI" id="CHEBI:64721"/>
        <dbReference type="ChEBI" id="CHEBI:78442"/>
        <dbReference type="ChEBI" id="CHEBI:78494"/>
        <dbReference type="ChEBI" id="CHEBI:133041"/>
        <dbReference type="EC" id="2.3.2.29"/>
    </reaction>
</comment>
<dbReference type="RefSeq" id="WP_281244313.1">
    <property type="nucleotide sequence ID" value="NZ_CP136592.1"/>
</dbReference>
<gene>
    <name evidence="4" type="primary">bpt</name>
    <name evidence="7" type="ORF">SAMN05216234_1267</name>
</gene>
<dbReference type="InterPro" id="IPR030700">
    <property type="entry name" value="N-end_Aminoacyl_Trfase"/>
</dbReference>
<reference evidence="7 8" key="1">
    <citation type="submission" date="2016-10" db="EMBL/GenBank/DDBJ databases">
        <authorList>
            <person name="de Groot N.N."/>
        </authorList>
    </citation>
    <scope>NUCLEOTIDE SEQUENCE [LARGE SCALE GENOMIC DNA]</scope>
    <source>
        <strain evidence="7 8">EP1-55-1</strain>
    </source>
</reference>
<accession>A0A1I5RCU1</accession>
<evidence type="ECO:0000313" key="8">
    <source>
        <dbReference type="Proteomes" id="UP000199227"/>
    </source>
</evidence>
<dbReference type="GO" id="GO:0071596">
    <property type="term" value="P:ubiquitin-dependent protein catabolic process via the N-end rule pathway"/>
    <property type="evidence" value="ECO:0007669"/>
    <property type="project" value="InterPro"/>
</dbReference>
<evidence type="ECO:0000259" key="5">
    <source>
        <dbReference type="Pfam" id="PF04376"/>
    </source>
</evidence>
<keyword evidence="3 4" id="KW-0012">Acyltransferase</keyword>
<dbReference type="Pfam" id="PF04376">
    <property type="entry name" value="ATE_N"/>
    <property type="match status" value="1"/>
</dbReference>
<sequence length="246" mass="29677">MNLEQNSEHSIDFCMLDYKCSYLPDQNTRMYYRYMRQASKELVTALIKRGWRRFGCYFFHPICAKCNECKSLRIDAENFKLSRSQKRVIKKNSDTYIYIRKPGMTKEHLDLYDRFHKYKSEISDWKYTPINSQHYYENFVDGSHNYGKEVLYFIDDKLVGVDLIDIVDDGISSIYFYYDPEYSKYSLGTYSLLMQIEIAKRLRLKWIYLGYWVDGCKSFAYKMNFKPMQILDGFPTLSQEPEWREI</sequence>
<dbReference type="EMBL" id="FOXB01000026">
    <property type="protein sequence ID" value="SFP55796.1"/>
    <property type="molecule type" value="Genomic_DNA"/>
</dbReference>
<dbReference type="PANTHER" id="PTHR21367:SF1">
    <property type="entry name" value="ARGINYL-TRNA--PROTEIN TRANSFERASE 1"/>
    <property type="match status" value="1"/>
</dbReference>
<feature type="domain" description="N-end rule aminoacyl transferase C-terminal" evidence="6">
    <location>
        <begin position="107"/>
        <end position="232"/>
    </location>
</feature>
<evidence type="ECO:0000259" key="6">
    <source>
        <dbReference type="Pfam" id="PF04377"/>
    </source>
</evidence>
<dbReference type="NCBIfam" id="NF002344">
    <property type="entry name" value="PRK01305.2-1"/>
    <property type="match status" value="1"/>
</dbReference>
<dbReference type="InterPro" id="IPR007472">
    <property type="entry name" value="N-end_Aminoacyl_Trfase_C"/>
</dbReference>
<protein>
    <recommendedName>
        <fullName evidence="4">Aspartate/glutamate leucyltransferase</fullName>
        <ecNumber evidence="4">2.3.2.29</ecNumber>
    </recommendedName>
</protein>
<dbReference type="InterPro" id="IPR016181">
    <property type="entry name" value="Acyl_CoA_acyltransferase"/>
</dbReference>
<organism evidence="7 8">
    <name type="scientific">Hydrogenimonas thermophila</name>
    <dbReference type="NCBI Taxonomy" id="223786"/>
    <lineage>
        <taxon>Bacteria</taxon>
        <taxon>Pseudomonadati</taxon>
        <taxon>Campylobacterota</taxon>
        <taxon>Epsilonproteobacteria</taxon>
        <taxon>Campylobacterales</taxon>
        <taxon>Hydrogenimonadaceae</taxon>
        <taxon>Hydrogenimonas</taxon>
    </lineage>
</organism>
<dbReference type="GO" id="GO:0008914">
    <property type="term" value="F:leucyl-tRNA--protein transferase activity"/>
    <property type="evidence" value="ECO:0007669"/>
    <property type="project" value="UniProtKB-UniRule"/>
</dbReference>
<dbReference type="Pfam" id="PF04377">
    <property type="entry name" value="ATE_C"/>
    <property type="match status" value="1"/>
</dbReference>
<dbReference type="EC" id="2.3.2.29" evidence="4"/>
<comment type="subcellular location">
    <subcellularLocation>
        <location evidence="4">Cytoplasm</location>
    </subcellularLocation>
</comment>
<dbReference type="HAMAP" id="MF_00689">
    <property type="entry name" value="Bpt"/>
    <property type="match status" value="1"/>
</dbReference>
<dbReference type="GO" id="GO:0004057">
    <property type="term" value="F:arginyl-tRNA--protein transferase activity"/>
    <property type="evidence" value="ECO:0007669"/>
    <property type="project" value="InterPro"/>
</dbReference>
<dbReference type="STRING" id="223786.SAMN05216234_1267"/>
<feature type="domain" description="N-end aminoacyl transferase N-terminal" evidence="5">
    <location>
        <begin position="18"/>
        <end position="87"/>
    </location>
</feature>
<evidence type="ECO:0000313" key="7">
    <source>
        <dbReference type="EMBL" id="SFP55796.1"/>
    </source>
</evidence>
<evidence type="ECO:0000256" key="4">
    <source>
        <dbReference type="HAMAP-Rule" id="MF_00689"/>
    </source>
</evidence>
<evidence type="ECO:0000256" key="1">
    <source>
        <dbReference type="ARBA" id="ARBA00022490"/>
    </source>
</evidence>
<dbReference type="Proteomes" id="UP000199227">
    <property type="component" value="Unassembled WGS sequence"/>
</dbReference>
<dbReference type="InterPro" id="IPR017138">
    <property type="entry name" value="Asp_Glu_LeuTrfase"/>
</dbReference>
<proteinExistence type="inferred from homology"/>
<comment type="similarity">
    <text evidence="4">Belongs to the R-transferase family. Bpt subfamily.</text>
</comment>
<keyword evidence="2 4" id="KW-0808">Transferase</keyword>
<dbReference type="PIRSF" id="PIRSF037208">
    <property type="entry name" value="ATE_pro_prd"/>
    <property type="match status" value="1"/>
</dbReference>
<evidence type="ECO:0000256" key="2">
    <source>
        <dbReference type="ARBA" id="ARBA00022679"/>
    </source>
</evidence>
<dbReference type="PANTHER" id="PTHR21367">
    <property type="entry name" value="ARGININE-TRNA-PROTEIN TRANSFERASE 1"/>
    <property type="match status" value="1"/>
</dbReference>
<dbReference type="InterPro" id="IPR007471">
    <property type="entry name" value="N-end_Aminoacyl_Trfase_N"/>
</dbReference>
<dbReference type="NCBIfam" id="NF002346">
    <property type="entry name" value="PRK01305.2-3"/>
    <property type="match status" value="1"/>
</dbReference>
<dbReference type="SUPFAM" id="SSF55729">
    <property type="entry name" value="Acyl-CoA N-acyltransferases (Nat)"/>
    <property type="match status" value="1"/>
</dbReference>